<accession>A0A0E9RMX2</accession>
<dbReference type="EMBL" id="GBXM01078400">
    <property type="protein sequence ID" value="JAH30177.1"/>
    <property type="molecule type" value="Transcribed_RNA"/>
</dbReference>
<name>A0A0E9RMX2_ANGAN</name>
<organism evidence="1">
    <name type="scientific">Anguilla anguilla</name>
    <name type="common">European freshwater eel</name>
    <name type="synonym">Muraena anguilla</name>
    <dbReference type="NCBI Taxonomy" id="7936"/>
    <lineage>
        <taxon>Eukaryota</taxon>
        <taxon>Metazoa</taxon>
        <taxon>Chordata</taxon>
        <taxon>Craniata</taxon>
        <taxon>Vertebrata</taxon>
        <taxon>Euteleostomi</taxon>
        <taxon>Actinopterygii</taxon>
        <taxon>Neopterygii</taxon>
        <taxon>Teleostei</taxon>
        <taxon>Anguilliformes</taxon>
        <taxon>Anguillidae</taxon>
        <taxon>Anguilla</taxon>
    </lineage>
</organism>
<protein>
    <submittedName>
        <fullName evidence="1">Uncharacterized protein</fullName>
    </submittedName>
</protein>
<evidence type="ECO:0000313" key="1">
    <source>
        <dbReference type="EMBL" id="JAH30177.1"/>
    </source>
</evidence>
<dbReference type="AlphaFoldDB" id="A0A0E9RMX2"/>
<proteinExistence type="predicted"/>
<reference evidence="1" key="1">
    <citation type="submission" date="2014-11" db="EMBL/GenBank/DDBJ databases">
        <authorList>
            <person name="Amaro Gonzalez C."/>
        </authorList>
    </citation>
    <scope>NUCLEOTIDE SEQUENCE</scope>
</reference>
<reference evidence="1" key="2">
    <citation type="journal article" date="2015" name="Fish Shellfish Immunol.">
        <title>Early steps in the European eel (Anguilla anguilla)-Vibrio vulnificus interaction in the gills: Role of the RtxA13 toxin.</title>
        <authorList>
            <person name="Callol A."/>
            <person name="Pajuelo D."/>
            <person name="Ebbesson L."/>
            <person name="Teles M."/>
            <person name="MacKenzie S."/>
            <person name="Amaro C."/>
        </authorList>
    </citation>
    <scope>NUCLEOTIDE SEQUENCE</scope>
</reference>
<sequence length="41" mass="4812">MVPRLTPNNYSTLLFKKKNFVFKIPTFSYPLFIDFIGRSIG</sequence>